<keyword evidence="4" id="KW-1185">Reference proteome</keyword>
<feature type="region of interest" description="Disordered" evidence="2">
    <location>
        <begin position="1086"/>
        <end position="1106"/>
    </location>
</feature>
<evidence type="ECO:0000256" key="2">
    <source>
        <dbReference type="SAM" id="MobiDB-lite"/>
    </source>
</evidence>
<dbReference type="PANTHER" id="PTHR45615">
    <property type="entry name" value="MYOSIN HEAVY CHAIN, NON-MUSCLE"/>
    <property type="match status" value="1"/>
</dbReference>
<gene>
    <name evidence="3" type="ORF">QWM81_17100</name>
</gene>
<keyword evidence="1" id="KW-0175">Coiled coil</keyword>
<protein>
    <recommendedName>
        <fullName evidence="5">Chromosome segregation ATPase</fullName>
    </recommendedName>
</protein>
<evidence type="ECO:0000256" key="1">
    <source>
        <dbReference type="SAM" id="Coils"/>
    </source>
</evidence>
<proteinExistence type="predicted"/>
<feature type="coiled-coil region" evidence="1">
    <location>
        <begin position="882"/>
        <end position="919"/>
    </location>
</feature>
<feature type="compositionally biased region" description="Basic and acidic residues" evidence="2">
    <location>
        <begin position="657"/>
        <end position="668"/>
    </location>
</feature>
<feature type="region of interest" description="Disordered" evidence="2">
    <location>
        <begin position="457"/>
        <end position="511"/>
    </location>
</feature>
<feature type="compositionally biased region" description="Gly residues" evidence="2">
    <location>
        <begin position="645"/>
        <end position="655"/>
    </location>
</feature>
<feature type="coiled-coil region" evidence="1">
    <location>
        <begin position="1305"/>
        <end position="1332"/>
    </location>
</feature>
<dbReference type="Proteomes" id="UP001174050">
    <property type="component" value="Unassembled WGS sequence"/>
</dbReference>
<comment type="caution">
    <text evidence="3">The sequence shown here is derived from an EMBL/GenBank/DDBJ whole genome shotgun (WGS) entry which is preliminary data.</text>
</comment>
<dbReference type="PANTHER" id="PTHR45615:SF66">
    <property type="entry name" value="CARD DOMAIN-CONTAINING PROTEIN"/>
    <property type="match status" value="1"/>
</dbReference>
<sequence>MYELSRVRLYSIGPAGARYADTVLDLRGVGEPVPNPAPTQAEFFEEEPVGPPRRPAPAGVLFLENGGGKSVLLKLIFSVMLPGHRNTLGGASSGVLRKFLLADDCGHVALEWQHTLTGELVVVGKVSEWRGRQVSNDPRKFAEAWYSFRPGPGLSLDSLPVAEATSVRPPGEGISGAQGRRRTMKGFRDALTEAGKAYPHLEVYWEEIHDRWNEHLGDLGLDPELFRYQREMNADEGEAAGLFAVKKDSDFTDLLLRAVTDTRDTDGLADLVSGFGNKLGRRAELTAERDFTAGSVDLLGRIVEAADTRARARDIHAGAERRTRTLARRMSARAAEERGRTAELAERVTAAAHTVTEADEARARASLIAAELAYRHASLALTAAEKGAAAQRRELSDARTLHAAWQATEVVLRHRAAADRSARVSAAIREAERDAAPALAARAKAAADLVRALHAAAEEGERHAGEEEERSAALQEAGETAHRDATVAATEAQRARSEAGHLRQRLAEVEQETAEAVRAGWLDDTAPDADPARAALAASDAEKTTVAAWEAARDAARTAAERAKEAAAAESRAELAAARAADAAQAAENAHQAERRAAESIAAEERLAELLSLPGAKPAVPQPRQGTGNGSGSSTSTGTSTGSPTGSGNGFGSGSGTDERLAAPRRGTDNPLTVEEFDRYADELRDLLDQGIASAERKLFELRTAAADDSRILGALGDGGLLPPGPDVLATVEFLGEQGIPALPGWRYLAQAVDPADHAAVLAARPELVDGVVITDPVSYARARDALAGAALLPRSAVAVGTAAALLAPVPGQRGTDTDVFLVPPNPAMHDEHAADEERQALRARAAARDEEIRALAARLTADRSLAARIGSWRADCPPGMLTELAEAAATARETAEAAQAALAEARAARAEADEAAADTARVRDERQEAAQRARRAADALAGLAFRLRERAGWQARLRELADEAAESEARAQTCLERARAADEDRRAAQRAADDAHRTARALRAERAEIAGAPENVPDDEPDAGTPRTALPTLREAYRAASQLYEKVGVGADLRAEQARAESDESAALAELDRLTNKVRTRAEQLLESPDGADGPSRQAAAARAESLVQMLESRASEASEKLGRLRGEAERLAPADGESHTELPDELIPADADHAQSLLRTATTELAVRTDALETARATHARLLQAHRAAEDAAGGFDETAALLRDLLREHTDDDQEAPEPYAGSLEEARQSAAEVRRSLRGCAADLSAADAAVREACDILVRHANSTRYEQVRTPARQQIRELPASALPEHAAKWADAFAPRLRVLTDELAQLERNRDSIVDRLRGLVESALATLRSAQRLSRLPEGLGEWSGQEFLRIRFDEPDQATLVERLGEVIDEATRAAVKKNSDLRRDGMSLLLRGVQAALQPRGVAVEILKPDAVLRAERVPVGQMGDVFSGGQLLTAAIALYCTMAALRSNDRGRDKHRHAGTLFLDNPIGRANATYLLELQRAVSDALGVQLLYTTGLFDTTALAEFPLVIRLRNDADLRAGLKYISVEEHLRPGLPQQPGDGEPVVHGEITATRMFKRSQTDPATAGRPTNT</sequence>
<dbReference type="EMBL" id="JAUEPL010000024">
    <property type="protein sequence ID" value="MDN3295737.1"/>
    <property type="molecule type" value="Genomic_DNA"/>
</dbReference>
<dbReference type="RefSeq" id="WP_290112884.1">
    <property type="nucleotide sequence ID" value="NZ_JAUEPL010000024.1"/>
</dbReference>
<feature type="compositionally biased region" description="Low complexity" evidence="2">
    <location>
        <begin position="632"/>
        <end position="644"/>
    </location>
</feature>
<organism evidence="3 4">
    <name type="scientific">Streptomyces ficellus</name>
    <dbReference type="NCBI Taxonomy" id="1977088"/>
    <lineage>
        <taxon>Bacteria</taxon>
        <taxon>Bacillati</taxon>
        <taxon>Actinomycetota</taxon>
        <taxon>Actinomycetes</taxon>
        <taxon>Kitasatosporales</taxon>
        <taxon>Streptomycetaceae</taxon>
        <taxon>Streptomyces</taxon>
    </lineage>
</organism>
<evidence type="ECO:0000313" key="4">
    <source>
        <dbReference type="Proteomes" id="UP001174050"/>
    </source>
</evidence>
<name>A0ABT7Z8Z4_9ACTN</name>
<feature type="coiled-coil region" evidence="1">
    <location>
        <begin position="951"/>
        <end position="1006"/>
    </location>
</feature>
<feature type="compositionally biased region" description="Basic and acidic residues" evidence="2">
    <location>
        <begin position="493"/>
        <end position="508"/>
    </location>
</feature>
<feature type="region of interest" description="Disordered" evidence="2">
    <location>
        <begin position="1007"/>
        <end position="1029"/>
    </location>
</feature>
<evidence type="ECO:0008006" key="5">
    <source>
        <dbReference type="Google" id="ProtNLM"/>
    </source>
</evidence>
<feature type="region of interest" description="Disordered" evidence="2">
    <location>
        <begin position="615"/>
        <end position="674"/>
    </location>
</feature>
<reference evidence="3" key="1">
    <citation type="submission" date="2023-06" db="EMBL/GenBank/DDBJ databases">
        <title>WGS-Sequencing of Streptomyces ficellus isolate 21 collected from sand in Gara Djebilet Iron Mine in Algeria.</title>
        <authorList>
            <person name="Zegers G.P."/>
            <person name="Gomez A."/>
            <person name="Gueddou A."/>
            <person name="Zahara A.F."/>
            <person name="Worth M."/>
            <person name="Sevigny J.L."/>
            <person name="Tisa L."/>
        </authorList>
    </citation>
    <scope>NUCLEOTIDE SEQUENCE</scope>
    <source>
        <strain evidence="3">AS11</strain>
    </source>
</reference>
<evidence type="ECO:0000313" key="3">
    <source>
        <dbReference type="EMBL" id="MDN3295737.1"/>
    </source>
</evidence>
<accession>A0ABT7Z8Z4</accession>